<organism evidence="1 2">
    <name type="scientific">Motilimonas cestriensis</name>
    <dbReference type="NCBI Taxonomy" id="2742685"/>
    <lineage>
        <taxon>Bacteria</taxon>
        <taxon>Pseudomonadati</taxon>
        <taxon>Pseudomonadota</taxon>
        <taxon>Gammaproteobacteria</taxon>
        <taxon>Alteromonadales</taxon>
        <taxon>Alteromonadales genera incertae sedis</taxon>
        <taxon>Motilimonas</taxon>
    </lineage>
</organism>
<evidence type="ECO:0000313" key="1">
    <source>
        <dbReference type="EMBL" id="MCE2593954.1"/>
    </source>
</evidence>
<dbReference type="EMBL" id="JAIMJA010000003">
    <property type="protein sequence ID" value="MCE2593954.1"/>
    <property type="molecule type" value="Genomic_DNA"/>
</dbReference>
<dbReference type="RefSeq" id="WP_233051537.1">
    <property type="nucleotide sequence ID" value="NZ_JAIMJA010000003.1"/>
</dbReference>
<dbReference type="Proteomes" id="UP001201273">
    <property type="component" value="Unassembled WGS sequence"/>
</dbReference>
<comment type="caution">
    <text evidence="1">The sequence shown here is derived from an EMBL/GenBank/DDBJ whole genome shotgun (WGS) entry which is preliminary data.</text>
</comment>
<reference evidence="1 2" key="1">
    <citation type="journal article" date="2022" name="Environ. Microbiol. Rep.">
        <title>Eco-phylogenetic analyses reveal divergent evolution of vitamin B12 metabolism in the marine bacterial family 'Psychromonadaceae'.</title>
        <authorList>
            <person name="Jin X."/>
            <person name="Yang Y."/>
            <person name="Cao H."/>
            <person name="Gao B."/>
            <person name="Zhao Z."/>
        </authorList>
    </citation>
    <scope>NUCLEOTIDE SEQUENCE [LARGE SCALE GENOMIC DNA]</scope>
    <source>
        <strain evidence="1 2">MKS20</strain>
    </source>
</reference>
<protein>
    <submittedName>
        <fullName evidence="1">Uncharacterized protein</fullName>
    </submittedName>
</protein>
<accession>A0ABS8W4R4</accession>
<name>A0ABS8W4R4_9GAMM</name>
<sequence length="164" mass="18877">MKTKESLKAVNEKFESLKSSLAEEAGKLKESGQQSWRDTQQHLDNMSDKLKTAYESLESNYDETKLQGHLAVMEARDKWEELGKVVEQYYQHSKDVKDKGEQALDEAQLQSHLLKLETRDAIEAKSKAVRQQYNESRTELENLTAKSIKEIDSSFETLKSKFTS</sequence>
<gene>
    <name evidence="1" type="ORF">K6Y31_03890</name>
</gene>
<proteinExistence type="predicted"/>
<keyword evidence="2" id="KW-1185">Reference proteome</keyword>
<evidence type="ECO:0000313" key="2">
    <source>
        <dbReference type="Proteomes" id="UP001201273"/>
    </source>
</evidence>